<keyword evidence="1" id="KW-0472">Membrane</keyword>
<sequence length="228" mass="24338">MRVPLWLRRTAVAAGVGIGTSGLLAGVIMLGPLAASILLAVVLALIWPLAAVIKYLADETPYQSPLLVAAAAAGAVLAVPGLVRLLSWGALGFVIAMIAAVVFVLVDLALPDTRRERRLGGRLLGRRRRRAAEYGGLMALTHADHLEDEKLIASLQCPLTIEELCGVWGETTTTLAQGAGPRDRQAVAEVRRICLDEFERRNPDGFQRWLDAGAPADPGVYLLPQTPP</sequence>
<dbReference type="RefSeq" id="WP_343970179.1">
    <property type="nucleotide sequence ID" value="NZ_BAAAHK010000007.1"/>
</dbReference>
<organism evidence="2 3">
    <name type="scientific">Kribbella koreensis</name>
    <dbReference type="NCBI Taxonomy" id="57909"/>
    <lineage>
        <taxon>Bacteria</taxon>
        <taxon>Bacillati</taxon>
        <taxon>Actinomycetota</taxon>
        <taxon>Actinomycetes</taxon>
        <taxon>Propionibacteriales</taxon>
        <taxon>Kribbellaceae</taxon>
        <taxon>Kribbella</taxon>
    </lineage>
</organism>
<dbReference type="Proteomes" id="UP001500542">
    <property type="component" value="Unassembled WGS sequence"/>
</dbReference>
<gene>
    <name evidence="2" type="ORF">GCM10009554_33670</name>
</gene>
<feature type="transmembrane region" description="Helical" evidence="1">
    <location>
        <begin position="37"/>
        <end position="57"/>
    </location>
</feature>
<proteinExistence type="predicted"/>
<evidence type="ECO:0000256" key="1">
    <source>
        <dbReference type="SAM" id="Phobius"/>
    </source>
</evidence>
<evidence type="ECO:0000313" key="3">
    <source>
        <dbReference type="Proteomes" id="UP001500542"/>
    </source>
</evidence>
<feature type="transmembrane region" description="Helical" evidence="1">
    <location>
        <begin position="12"/>
        <end position="31"/>
    </location>
</feature>
<dbReference type="EMBL" id="BAAAHK010000007">
    <property type="protein sequence ID" value="GAA0941768.1"/>
    <property type="molecule type" value="Genomic_DNA"/>
</dbReference>
<name>A0ABN1QG96_9ACTN</name>
<protein>
    <submittedName>
        <fullName evidence="2">Uncharacterized protein</fullName>
    </submittedName>
</protein>
<keyword evidence="1" id="KW-1133">Transmembrane helix</keyword>
<accession>A0ABN1QG96</accession>
<feature type="transmembrane region" description="Helical" evidence="1">
    <location>
        <begin position="64"/>
        <end position="83"/>
    </location>
</feature>
<comment type="caution">
    <text evidence="2">The sequence shown here is derived from an EMBL/GenBank/DDBJ whole genome shotgun (WGS) entry which is preliminary data.</text>
</comment>
<feature type="transmembrane region" description="Helical" evidence="1">
    <location>
        <begin position="89"/>
        <end position="110"/>
    </location>
</feature>
<evidence type="ECO:0000313" key="2">
    <source>
        <dbReference type="EMBL" id="GAA0941768.1"/>
    </source>
</evidence>
<keyword evidence="1" id="KW-0812">Transmembrane</keyword>
<keyword evidence="3" id="KW-1185">Reference proteome</keyword>
<reference evidence="2 3" key="1">
    <citation type="journal article" date="2019" name="Int. J. Syst. Evol. Microbiol.">
        <title>The Global Catalogue of Microorganisms (GCM) 10K type strain sequencing project: providing services to taxonomists for standard genome sequencing and annotation.</title>
        <authorList>
            <consortium name="The Broad Institute Genomics Platform"/>
            <consortium name="The Broad Institute Genome Sequencing Center for Infectious Disease"/>
            <person name="Wu L."/>
            <person name="Ma J."/>
        </authorList>
    </citation>
    <scope>NUCLEOTIDE SEQUENCE [LARGE SCALE GENOMIC DNA]</scope>
    <source>
        <strain evidence="2 3">JCM 10977</strain>
    </source>
</reference>